<dbReference type="InterPro" id="IPR039697">
    <property type="entry name" value="Alcohol_dehydrogenase_Fe"/>
</dbReference>
<dbReference type="PANTHER" id="PTHR11496">
    <property type="entry name" value="ALCOHOL DEHYDROGENASE"/>
    <property type="match status" value="1"/>
</dbReference>
<comment type="similarity">
    <text evidence="1">Belongs to the iron-containing alcohol dehydrogenase family.</text>
</comment>
<evidence type="ECO:0000313" key="5">
    <source>
        <dbReference type="Proteomes" id="UP000674234"/>
    </source>
</evidence>
<dbReference type="NCBIfam" id="NF041822">
    <property type="entry name" value="daptide_DH"/>
    <property type="match status" value="1"/>
</dbReference>
<dbReference type="GO" id="GO:0004022">
    <property type="term" value="F:alcohol dehydrogenase (NAD+) activity"/>
    <property type="evidence" value="ECO:0007669"/>
    <property type="project" value="TreeGrafter"/>
</dbReference>
<keyword evidence="2" id="KW-0560">Oxidoreductase</keyword>
<dbReference type="PANTHER" id="PTHR11496:SF102">
    <property type="entry name" value="ALCOHOL DEHYDROGENASE 4"/>
    <property type="match status" value="1"/>
</dbReference>
<dbReference type="Pfam" id="PF00465">
    <property type="entry name" value="Fe-ADH"/>
    <property type="match status" value="1"/>
</dbReference>
<evidence type="ECO:0000256" key="2">
    <source>
        <dbReference type="ARBA" id="ARBA00023002"/>
    </source>
</evidence>
<evidence type="ECO:0000313" key="4">
    <source>
        <dbReference type="EMBL" id="MBP2708352.1"/>
    </source>
</evidence>
<evidence type="ECO:0000256" key="1">
    <source>
        <dbReference type="ARBA" id="ARBA00007358"/>
    </source>
</evidence>
<accession>A0A940WRM2</accession>
<dbReference type="Gene3D" id="3.40.50.1970">
    <property type="match status" value="1"/>
</dbReference>
<comment type="caution">
    <text evidence="4">The sequence shown here is derived from an EMBL/GenBank/DDBJ whole genome shotgun (WGS) entry which is preliminary data.</text>
</comment>
<dbReference type="Proteomes" id="UP000674234">
    <property type="component" value="Unassembled WGS sequence"/>
</dbReference>
<dbReference type="EMBL" id="JAFCNB010000031">
    <property type="protein sequence ID" value="MBP2708352.1"/>
    <property type="molecule type" value="Genomic_DNA"/>
</dbReference>
<protein>
    <submittedName>
        <fullName evidence="4">Iron-containing alcohol dehydrogenase</fullName>
    </submittedName>
</protein>
<sequence>MSAQSLGRYRPTQVIYGSDGLTGWLTERCRQRVTLLVDAGVAEAPIVTRIRQGIAWAGRASELVVLSGPGDLDSVSELAGHLENAEAVVAVGGGSLLDQAKLAVLLKSDPTLRTRLTMRHRNGLVLLPPSSEPLVPLAAVPTTVGTGSELSSAVCLASARGKRLILGSGLQPELAILDPLSTKTLPGDLLAEGALEILFRLAGMYVGDHTDLPTEDAFAETLLRRLVRLGNELADTLAAGGRAGGALRLEIAKLSGLSHNPWINHSRDPNACKGWYLANELSSGLGLRKMTAAAALLPHLWAAISAPDPRWGSARRLDRLWEAIWTAEAGRFPRNPVDGVAFLIDSWQVDRRISADPARIAEITRATVRAWSAGLPTLGTLTSTDIEDLLMRSVSPEILTAR</sequence>
<dbReference type="InterPro" id="IPR049692">
    <property type="entry name" value="Daptide_DH"/>
</dbReference>
<dbReference type="RefSeq" id="WP_210159617.1">
    <property type="nucleotide sequence ID" value="NZ_JAFCNB010000031.1"/>
</dbReference>
<proteinExistence type="inferred from homology"/>
<evidence type="ECO:0000259" key="3">
    <source>
        <dbReference type="Pfam" id="PF00465"/>
    </source>
</evidence>
<keyword evidence="5" id="KW-1185">Reference proteome</keyword>
<name>A0A940WRM2_9ACTN</name>
<dbReference type="GO" id="GO:0046872">
    <property type="term" value="F:metal ion binding"/>
    <property type="evidence" value="ECO:0007669"/>
    <property type="project" value="InterPro"/>
</dbReference>
<dbReference type="AlphaFoldDB" id="A0A940WRM2"/>
<dbReference type="InterPro" id="IPR001670">
    <property type="entry name" value="ADH_Fe/GldA"/>
</dbReference>
<reference evidence="4" key="1">
    <citation type="submission" date="2021-02" db="EMBL/GenBank/DDBJ databases">
        <title>Draft genome sequence of Microbispora sp. RL4-1S isolated from rice leaves in Thailand.</title>
        <authorList>
            <person name="Muangham S."/>
            <person name="Duangmal K."/>
        </authorList>
    </citation>
    <scope>NUCLEOTIDE SEQUENCE</scope>
    <source>
        <strain evidence="4">RL4-1S</strain>
    </source>
</reference>
<dbReference type="SUPFAM" id="SSF56796">
    <property type="entry name" value="Dehydroquinate synthase-like"/>
    <property type="match status" value="1"/>
</dbReference>
<feature type="domain" description="Alcohol dehydrogenase iron-type/glycerol dehydrogenase GldA" evidence="3">
    <location>
        <begin position="11"/>
        <end position="179"/>
    </location>
</feature>
<organism evidence="4 5">
    <name type="scientific">Microbispora oryzae</name>
    <dbReference type="NCBI Taxonomy" id="2806554"/>
    <lineage>
        <taxon>Bacteria</taxon>
        <taxon>Bacillati</taxon>
        <taxon>Actinomycetota</taxon>
        <taxon>Actinomycetes</taxon>
        <taxon>Streptosporangiales</taxon>
        <taxon>Streptosporangiaceae</taxon>
        <taxon>Microbispora</taxon>
    </lineage>
</organism>
<gene>
    <name evidence="4" type="ORF">JOL79_31695</name>
</gene>